<feature type="transmembrane region" description="Helical" evidence="11">
    <location>
        <begin position="38"/>
        <end position="58"/>
    </location>
</feature>
<dbReference type="SUPFAM" id="SSF90123">
    <property type="entry name" value="ABC transporter transmembrane region"/>
    <property type="match status" value="1"/>
</dbReference>
<feature type="transmembrane region" description="Helical" evidence="11">
    <location>
        <begin position="219"/>
        <end position="241"/>
    </location>
</feature>
<dbReference type="CDD" id="cd18575">
    <property type="entry name" value="ABC_6TM_bac_exporter_ABCB8_10_like"/>
    <property type="match status" value="1"/>
</dbReference>
<feature type="domain" description="ABC transmembrane type-1" evidence="13">
    <location>
        <begin position="1"/>
        <end position="280"/>
    </location>
</feature>
<evidence type="ECO:0000256" key="11">
    <source>
        <dbReference type="SAM" id="Phobius"/>
    </source>
</evidence>
<evidence type="ECO:0000259" key="13">
    <source>
        <dbReference type="PROSITE" id="PS50929"/>
    </source>
</evidence>
<dbReference type="EMBL" id="AP029170">
    <property type="protein sequence ID" value="BFD45703.1"/>
    <property type="molecule type" value="Genomic_DNA"/>
</dbReference>
<dbReference type="PROSITE" id="PS00211">
    <property type="entry name" value="ABC_TRANSPORTER_1"/>
    <property type="match status" value="1"/>
</dbReference>
<keyword evidence="6" id="KW-0547">Nucleotide-binding</keyword>
<reference evidence="14" key="1">
    <citation type="submission" date="2024-01" db="EMBL/GenBank/DDBJ databases">
        <title>Sequencing the genomes of a sandfly, Sergentomyia squamirostris, and its two endosymbionts.</title>
        <authorList>
            <person name="Itokawa K."/>
            <person name="Sanjoba C."/>
        </authorList>
    </citation>
    <scope>NUCLEOTIDE SEQUENCE</scope>
    <source>
        <strain evidence="14">RiSSQ</strain>
    </source>
</reference>
<evidence type="ECO:0000259" key="12">
    <source>
        <dbReference type="PROSITE" id="PS50893"/>
    </source>
</evidence>
<dbReference type="InterPro" id="IPR039421">
    <property type="entry name" value="Type_1_exporter"/>
</dbReference>
<dbReference type="Pfam" id="PF00664">
    <property type="entry name" value="ABC_membrane"/>
    <property type="match status" value="1"/>
</dbReference>
<feature type="domain" description="ABC transporter" evidence="12">
    <location>
        <begin position="318"/>
        <end position="554"/>
    </location>
</feature>
<name>A0AAT9G7E8_9RICK</name>
<evidence type="ECO:0000256" key="7">
    <source>
        <dbReference type="ARBA" id="ARBA00022840"/>
    </source>
</evidence>
<gene>
    <name evidence="14" type="ORF">DMENIID0002_03490</name>
</gene>
<dbReference type="InterPro" id="IPR011527">
    <property type="entry name" value="ABC1_TM_dom"/>
</dbReference>
<comment type="function">
    <text evidence="10">Part of an ABC transporter complex. Transmembrane domains (TMD) form a pore in the inner membrane and the ATP-binding domain (NBD) is responsible for energy generation.</text>
</comment>
<dbReference type="GO" id="GO:0005886">
    <property type="term" value="C:plasma membrane"/>
    <property type="evidence" value="ECO:0007669"/>
    <property type="project" value="UniProtKB-SubCell"/>
</dbReference>
<feature type="transmembrane region" description="Helical" evidence="11">
    <location>
        <begin position="108"/>
        <end position="131"/>
    </location>
</feature>
<dbReference type="GO" id="GO:0016887">
    <property type="term" value="F:ATP hydrolysis activity"/>
    <property type="evidence" value="ECO:0007669"/>
    <property type="project" value="InterPro"/>
</dbReference>
<dbReference type="InterPro" id="IPR036640">
    <property type="entry name" value="ABC1_TM_sf"/>
</dbReference>
<evidence type="ECO:0000256" key="3">
    <source>
        <dbReference type="ARBA" id="ARBA00022448"/>
    </source>
</evidence>
<accession>A0AAT9G7E8</accession>
<proteinExistence type="inferred from homology"/>
<dbReference type="InterPro" id="IPR027417">
    <property type="entry name" value="P-loop_NTPase"/>
</dbReference>
<keyword evidence="3" id="KW-0813">Transport</keyword>
<evidence type="ECO:0000256" key="4">
    <source>
        <dbReference type="ARBA" id="ARBA00022475"/>
    </source>
</evidence>
<evidence type="ECO:0000256" key="10">
    <source>
        <dbReference type="ARBA" id="ARBA00024725"/>
    </source>
</evidence>
<protein>
    <submittedName>
        <fullName evidence="14">ABC transporter transmembrane domain-containing protein</fullName>
    </submittedName>
</protein>
<dbReference type="SUPFAM" id="SSF52540">
    <property type="entry name" value="P-loop containing nucleoside triphosphate hydrolases"/>
    <property type="match status" value="1"/>
</dbReference>
<dbReference type="AlphaFoldDB" id="A0AAT9G7E8"/>
<comment type="subcellular location">
    <subcellularLocation>
        <location evidence="1">Cell membrane</location>
        <topology evidence="1">Multi-pass membrane protein</topology>
    </subcellularLocation>
</comment>
<dbReference type="GO" id="GO:0015421">
    <property type="term" value="F:ABC-type oligopeptide transporter activity"/>
    <property type="evidence" value="ECO:0007669"/>
    <property type="project" value="TreeGrafter"/>
</dbReference>
<dbReference type="SMART" id="SM00382">
    <property type="entry name" value="AAA"/>
    <property type="match status" value="1"/>
</dbReference>
<evidence type="ECO:0000256" key="5">
    <source>
        <dbReference type="ARBA" id="ARBA00022692"/>
    </source>
</evidence>
<feature type="transmembrane region" description="Helical" evidence="11">
    <location>
        <begin position="137"/>
        <end position="155"/>
    </location>
</feature>
<dbReference type="Pfam" id="PF00005">
    <property type="entry name" value="ABC_tran"/>
    <property type="match status" value="1"/>
</dbReference>
<dbReference type="Gene3D" id="1.20.1560.10">
    <property type="entry name" value="ABC transporter type 1, transmembrane domain"/>
    <property type="match status" value="1"/>
</dbReference>
<dbReference type="InterPro" id="IPR017871">
    <property type="entry name" value="ABC_transporter-like_CS"/>
</dbReference>
<keyword evidence="8 11" id="KW-1133">Transmembrane helix</keyword>
<dbReference type="PROSITE" id="PS50893">
    <property type="entry name" value="ABC_TRANSPORTER_2"/>
    <property type="match status" value="1"/>
</dbReference>
<evidence type="ECO:0000313" key="14">
    <source>
        <dbReference type="EMBL" id="BFD45703.1"/>
    </source>
</evidence>
<keyword evidence="7" id="KW-0067">ATP-binding</keyword>
<sequence>MLALLCVSISLLAIGGAFRQLIDSGLKEDYLQSINQSISYISVLILVFSVGSFFRSYFINNIAEKIVSTIRQEAYSNIINFDIACFEDIKIGDIISRLSVDIELISKLIVNFLSFFVRNSIMLIGGITLMFYQSPKLAAIVIIIIPLLLLPLMKFGKYVRNLSKNALKLQANIAANLEETVSNICTIQAFNQQANKIADFNRKISDYLKHTADRLKIRSIFFAIAISVILFSITIVIWVGSRDIVHGDLSSGQMISFIYYAIIAGMSSGGIFELLSEVHSSLIASERVFALIDYSSKNNQHTNIQICDYQDNKTSRIIEFDNVSFAYPSRLDNLVIDDLSFKIDQGKFIGIVGRSGAGKSTIMQLMLKFYFPEKGTIRIAGQDISKTQDHQIRRKIAHVPQDSSIFSGTIRSNIAFAKPDASIEEIIEAANNAGIMDFVQNLKEGLDTEIGEKGIRLSGGQKQRIAISRAILYNPEILLLDEAMSALDSESEQKLLDRLQKIMKDKIILSIAHRISSIEQADEILVIDHGRLIARDTHAKLLEKCEIYKIICTEQSINL</sequence>
<organism evidence="14">
    <name type="scientific">Candidatus Tisiphia endosymbiont of Sergentomyia squamirostris</name>
    <dbReference type="NCBI Taxonomy" id="3113639"/>
    <lineage>
        <taxon>Bacteria</taxon>
        <taxon>Pseudomonadati</taxon>
        <taxon>Pseudomonadota</taxon>
        <taxon>Alphaproteobacteria</taxon>
        <taxon>Rickettsiales</taxon>
        <taxon>Rickettsiaceae</taxon>
        <taxon>Rickettsieae</taxon>
        <taxon>Candidatus Tisiphia</taxon>
    </lineage>
</organism>
<keyword evidence="5 11" id="KW-0812">Transmembrane</keyword>
<keyword evidence="4" id="KW-1003">Cell membrane</keyword>
<evidence type="ECO:0000256" key="8">
    <source>
        <dbReference type="ARBA" id="ARBA00022989"/>
    </source>
</evidence>
<dbReference type="GO" id="GO:0005524">
    <property type="term" value="F:ATP binding"/>
    <property type="evidence" value="ECO:0007669"/>
    <property type="project" value="UniProtKB-KW"/>
</dbReference>
<dbReference type="InterPro" id="IPR003439">
    <property type="entry name" value="ABC_transporter-like_ATP-bd"/>
</dbReference>
<dbReference type="PANTHER" id="PTHR43394">
    <property type="entry name" value="ATP-DEPENDENT PERMEASE MDL1, MITOCHONDRIAL"/>
    <property type="match status" value="1"/>
</dbReference>
<dbReference type="PROSITE" id="PS50929">
    <property type="entry name" value="ABC_TM1F"/>
    <property type="match status" value="1"/>
</dbReference>
<comment type="similarity">
    <text evidence="2">Belongs to the ABC transporter superfamily.</text>
</comment>
<keyword evidence="9 11" id="KW-0472">Membrane</keyword>
<dbReference type="PANTHER" id="PTHR43394:SF1">
    <property type="entry name" value="ATP-BINDING CASSETTE SUB-FAMILY B MEMBER 10, MITOCHONDRIAL"/>
    <property type="match status" value="1"/>
</dbReference>
<evidence type="ECO:0000256" key="6">
    <source>
        <dbReference type="ARBA" id="ARBA00022741"/>
    </source>
</evidence>
<evidence type="ECO:0000256" key="2">
    <source>
        <dbReference type="ARBA" id="ARBA00005417"/>
    </source>
</evidence>
<feature type="transmembrane region" description="Helical" evidence="11">
    <location>
        <begin position="253"/>
        <end position="275"/>
    </location>
</feature>
<dbReference type="FunFam" id="3.40.50.300:FF:000221">
    <property type="entry name" value="Multidrug ABC transporter ATP-binding protein"/>
    <property type="match status" value="1"/>
</dbReference>
<evidence type="ECO:0000256" key="1">
    <source>
        <dbReference type="ARBA" id="ARBA00004651"/>
    </source>
</evidence>
<dbReference type="Gene3D" id="3.40.50.300">
    <property type="entry name" value="P-loop containing nucleotide triphosphate hydrolases"/>
    <property type="match status" value="1"/>
</dbReference>
<evidence type="ECO:0000256" key="9">
    <source>
        <dbReference type="ARBA" id="ARBA00023136"/>
    </source>
</evidence>
<dbReference type="InterPro" id="IPR003593">
    <property type="entry name" value="AAA+_ATPase"/>
</dbReference>